<evidence type="ECO:0000256" key="1">
    <source>
        <dbReference type="SAM" id="MobiDB-lite"/>
    </source>
</evidence>
<feature type="region of interest" description="Disordered" evidence="1">
    <location>
        <begin position="132"/>
        <end position="163"/>
    </location>
</feature>
<gene>
    <name evidence="3" type="ORF">LY89DRAFT_210876</name>
</gene>
<evidence type="ECO:0000313" key="3">
    <source>
        <dbReference type="EMBL" id="KUJ12612.1"/>
    </source>
</evidence>
<dbReference type="AlphaFoldDB" id="A0A194WYC8"/>
<feature type="transmembrane region" description="Helical" evidence="2">
    <location>
        <begin position="173"/>
        <end position="194"/>
    </location>
</feature>
<proteinExistence type="predicted"/>
<evidence type="ECO:0000256" key="2">
    <source>
        <dbReference type="SAM" id="Phobius"/>
    </source>
</evidence>
<keyword evidence="2" id="KW-0812">Transmembrane</keyword>
<dbReference type="KEGG" id="psco:LY89DRAFT_210876"/>
<keyword evidence="2" id="KW-0472">Membrane</keyword>
<dbReference type="EMBL" id="KQ947424">
    <property type="protein sequence ID" value="KUJ12612.1"/>
    <property type="molecule type" value="Genomic_DNA"/>
</dbReference>
<dbReference type="Proteomes" id="UP000070700">
    <property type="component" value="Unassembled WGS sequence"/>
</dbReference>
<protein>
    <submittedName>
        <fullName evidence="3">Uncharacterized protein</fullName>
    </submittedName>
</protein>
<organism evidence="3 4">
    <name type="scientific">Mollisia scopiformis</name>
    <name type="common">Conifer needle endophyte fungus</name>
    <name type="synonym">Phialocephala scopiformis</name>
    <dbReference type="NCBI Taxonomy" id="149040"/>
    <lineage>
        <taxon>Eukaryota</taxon>
        <taxon>Fungi</taxon>
        <taxon>Dikarya</taxon>
        <taxon>Ascomycota</taxon>
        <taxon>Pezizomycotina</taxon>
        <taxon>Leotiomycetes</taxon>
        <taxon>Helotiales</taxon>
        <taxon>Mollisiaceae</taxon>
        <taxon>Mollisia</taxon>
    </lineage>
</organism>
<accession>A0A194WYC8</accession>
<dbReference type="GeneID" id="28815597"/>
<reference evidence="3 4" key="1">
    <citation type="submission" date="2015-10" db="EMBL/GenBank/DDBJ databases">
        <title>Full genome of DAOMC 229536 Phialocephala scopiformis, a fungal endophyte of spruce producing the potent anti-insectan compound rugulosin.</title>
        <authorList>
            <consortium name="DOE Joint Genome Institute"/>
            <person name="Walker A.K."/>
            <person name="Frasz S.L."/>
            <person name="Seifert K.A."/>
            <person name="Miller J.D."/>
            <person name="Mondo S.J."/>
            <person name="Labutti K."/>
            <person name="Lipzen A."/>
            <person name="Dockter R."/>
            <person name="Kennedy M."/>
            <person name="Grigoriev I.V."/>
            <person name="Spatafora J.W."/>
        </authorList>
    </citation>
    <scope>NUCLEOTIDE SEQUENCE [LARGE SCALE GENOMIC DNA]</scope>
    <source>
        <strain evidence="3 4">CBS 120377</strain>
    </source>
</reference>
<evidence type="ECO:0000313" key="4">
    <source>
        <dbReference type="Proteomes" id="UP000070700"/>
    </source>
</evidence>
<dbReference type="RefSeq" id="XP_018066967.1">
    <property type="nucleotide sequence ID" value="XM_018205871.1"/>
</dbReference>
<name>A0A194WYC8_MOLSC</name>
<dbReference type="InParanoid" id="A0A194WYC8"/>
<keyword evidence="4" id="KW-1185">Reference proteome</keyword>
<sequence>MANASSCWFPDGQTNGASGSPEFVPCNPSAAQSACCAVGETCVGNNLCLSGNGLMYRGGCTDKTFSNGACPSLCTDDTGRNAGPQDSWIFMKPCDASTGKLQWVCDLAADCTNSSLRFDLIVGGPQEVNITGTLSTSSSTTSPTTSTSSSLPSSSSTNDCTSKRTSSVAIDGVGAGVGASLGVLFLLALVWGFWERRKRIMTPSIQQQQQQQQDYSTITATENKYPIPQEAPDNVVRSELAPMPPQYVVRNELA</sequence>
<feature type="compositionally biased region" description="Low complexity" evidence="1">
    <location>
        <begin position="133"/>
        <end position="157"/>
    </location>
</feature>
<keyword evidence="2" id="KW-1133">Transmembrane helix</keyword>
<dbReference type="OrthoDB" id="5431075at2759"/>